<dbReference type="RefSeq" id="WP_145457615.1">
    <property type="nucleotide sequence ID" value="NZ_CP036317.1"/>
</dbReference>
<dbReference type="EMBL" id="CP036317">
    <property type="protein sequence ID" value="QDV19640.1"/>
    <property type="molecule type" value="Genomic_DNA"/>
</dbReference>
<sequence length="148" mass="17125">MEAIIFMGIPGSGKSSFYRDHFFSTHVRISLDQLKTRARETRFLEACLQTGQKFVVDNTNPSREERTRYLNLSKPAGFSVIGYYFASPVNPCLQRNADRTPAEWVPDVAILSAARRLQRPSLEEGFNQLFYVSLQQREFLVKEWNDEL</sequence>
<dbReference type="Proteomes" id="UP000320839">
    <property type="component" value="Chromosome"/>
</dbReference>
<evidence type="ECO:0008006" key="3">
    <source>
        <dbReference type="Google" id="ProtNLM"/>
    </source>
</evidence>
<organism evidence="1 2">
    <name type="scientific">Gimesia panareensis</name>
    <dbReference type="NCBI Taxonomy" id="2527978"/>
    <lineage>
        <taxon>Bacteria</taxon>
        <taxon>Pseudomonadati</taxon>
        <taxon>Planctomycetota</taxon>
        <taxon>Planctomycetia</taxon>
        <taxon>Planctomycetales</taxon>
        <taxon>Planctomycetaceae</taxon>
        <taxon>Gimesia</taxon>
    </lineage>
</organism>
<dbReference type="InterPro" id="IPR017101">
    <property type="entry name" value="P-loop_ATP/GTP-bd_All4644_prd"/>
</dbReference>
<dbReference type="Pfam" id="PF13671">
    <property type="entry name" value="AAA_33"/>
    <property type="match status" value="1"/>
</dbReference>
<dbReference type="Gene3D" id="3.40.50.300">
    <property type="entry name" value="P-loop containing nucleotide triphosphate hydrolases"/>
    <property type="match status" value="1"/>
</dbReference>
<gene>
    <name evidence="1" type="ORF">Pan153_43060</name>
</gene>
<dbReference type="PIRSF" id="PIRSF037081">
    <property type="entry name" value="P-loop_All4644_prd"/>
    <property type="match status" value="1"/>
</dbReference>
<dbReference type="PANTHER" id="PTHR12083:SF9">
    <property type="entry name" value="BIFUNCTIONAL POLYNUCLEOTIDE PHOSPHATASE_KINASE"/>
    <property type="match status" value="1"/>
</dbReference>
<dbReference type="InterPro" id="IPR027417">
    <property type="entry name" value="P-loop_NTPase"/>
</dbReference>
<reference evidence="1 2" key="1">
    <citation type="submission" date="2019-02" db="EMBL/GenBank/DDBJ databases">
        <title>Deep-cultivation of Planctomycetes and their phenomic and genomic characterization uncovers novel biology.</title>
        <authorList>
            <person name="Wiegand S."/>
            <person name="Jogler M."/>
            <person name="Boedeker C."/>
            <person name="Pinto D."/>
            <person name="Vollmers J."/>
            <person name="Rivas-Marin E."/>
            <person name="Kohn T."/>
            <person name="Peeters S.H."/>
            <person name="Heuer A."/>
            <person name="Rast P."/>
            <person name="Oberbeckmann S."/>
            <person name="Bunk B."/>
            <person name="Jeske O."/>
            <person name="Meyerdierks A."/>
            <person name="Storesund J.E."/>
            <person name="Kallscheuer N."/>
            <person name="Luecker S."/>
            <person name="Lage O.M."/>
            <person name="Pohl T."/>
            <person name="Merkel B.J."/>
            <person name="Hornburger P."/>
            <person name="Mueller R.-W."/>
            <person name="Bruemmer F."/>
            <person name="Labrenz M."/>
            <person name="Spormann A.M."/>
            <person name="Op den Camp H."/>
            <person name="Overmann J."/>
            <person name="Amann R."/>
            <person name="Jetten M.S.M."/>
            <person name="Mascher T."/>
            <person name="Medema M.H."/>
            <person name="Devos D.P."/>
            <person name="Kaster A.-K."/>
            <person name="Ovreas L."/>
            <person name="Rohde M."/>
            <person name="Galperin M.Y."/>
            <person name="Jogler C."/>
        </authorList>
    </citation>
    <scope>NUCLEOTIDE SEQUENCE [LARGE SCALE GENOMIC DNA]</scope>
    <source>
        <strain evidence="1 2">Pan153</strain>
    </source>
</reference>
<dbReference type="GO" id="GO:0006281">
    <property type="term" value="P:DNA repair"/>
    <property type="evidence" value="ECO:0007669"/>
    <property type="project" value="TreeGrafter"/>
</dbReference>
<dbReference type="OrthoDB" id="8564590at2"/>
<name>A0A518FTI6_9PLAN</name>
<accession>A0A518FTI6</accession>
<proteinExistence type="predicted"/>
<dbReference type="GO" id="GO:0003690">
    <property type="term" value="F:double-stranded DNA binding"/>
    <property type="evidence" value="ECO:0007669"/>
    <property type="project" value="TreeGrafter"/>
</dbReference>
<dbReference type="GO" id="GO:0046403">
    <property type="term" value="F:polynucleotide 3'-phosphatase activity"/>
    <property type="evidence" value="ECO:0007669"/>
    <property type="project" value="TreeGrafter"/>
</dbReference>
<dbReference type="PANTHER" id="PTHR12083">
    <property type="entry name" value="BIFUNCTIONAL POLYNUCLEOTIDE PHOSPHATASE/KINASE"/>
    <property type="match status" value="1"/>
</dbReference>
<dbReference type="GO" id="GO:0046404">
    <property type="term" value="F:ATP-dependent polydeoxyribonucleotide 5'-hydroxyl-kinase activity"/>
    <property type="evidence" value="ECO:0007669"/>
    <property type="project" value="TreeGrafter"/>
</dbReference>
<dbReference type="SUPFAM" id="SSF52540">
    <property type="entry name" value="P-loop containing nucleoside triphosphate hydrolases"/>
    <property type="match status" value="1"/>
</dbReference>
<dbReference type="AlphaFoldDB" id="A0A518FTI6"/>
<evidence type="ECO:0000313" key="2">
    <source>
        <dbReference type="Proteomes" id="UP000320839"/>
    </source>
</evidence>
<protein>
    <recommendedName>
        <fullName evidence="3">ATP-binding protein</fullName>
    </recommendedName>
</protein>
<evidence type="ECO:0000313" key="1">
    <source>
        <dbReference type="EMBL" id="QDV19640.1"/>
    </source>
</evidence>